<accession>A0A3P8D0U5</accession>
<reference evidence="1 2" key="1">
    <citation type="submission" date="2018-11" db="EMBL/GenBank/DDBJ databases">
        <authorList>
            <consortium name="Pathogen Informatics"/>
        </authorList>
    </citation>
    <scope>NUCLEOTIDE SEQUENCE [LARGE SCALE GENOMIC DNA]</scope>
</reference>
<evidence type="ECO:0000313" key="1">
    <source>
        <dbReference type="EMBL" id="VDO90035.1"/>
    </source>
</evidence>
<proteinExistence type="predicted"/>
<dbReference type="Proteomes" id="UP000050761">
    <property type="component" value="Unassembled WGS sequence"/>
</dbReference>
<dbReference type="WBParaSite" id="HPBE_0001184101-mRNA-1">
    <property type="protein sequence ID" value="HPBE_0001184101-mRNA-1"/>
    <property type="gene ID" value="HPBE_0001184101"/>
</dbReference>
<evidence type="ECO:0000313" key="2">
    <source>
        <dbReference type="Proteomes" id="UP000050761"/>
    </source>
</evidence>
<reference evidence="3" key="2">
    <citation type="submission" date="2019-09" db="UniProtKB">
        <authorList>
            <consortium name="WormBaseParasite"/>
        </authorList>
    </citation>
    <scope>IDENTIFICATION</scope>
</reference>
<sequence>MLVHLSDSTPFMEDTLCCKKTKDWHAELRALVKESRSPIVVDVSIPLMKFGLELENVTIELIAAYCTSASVTKTYRFTYYCFGSTDDKSHIFHDIVNSSSDFVEYWFTISDWNVEERFCPTDRTYFSAISVDGEWDWTSVPVTYRSTFVCIGCTDDKTQIFLGDVDTGSHFFECWSRVSDWNGKGACKDWTSLPVNQTYRSTFVCIGRTDDKAPIFLGDVDSSSDIFECWSRVSDWSGEERFCSTVRTNFSAKPVDGEW</sequence>
<name>A0A3P8D0U5_HELPZ</name>
<gene>
    <name evidence="1" type="ORF">HPBE_LOCUS11842</name>
</gene>
<evidence type="ECO:0000313" key="3">
    <source>
        <dbReference type="WBParaSite" id="HPBE_0001184101-mRNA-1"/>
    </source>
</evidence>
<dbReference type="AlphaFoldDB" id="A0A3P8D0U5"/>
<protein>
    <submittedName>
        <fullName evidence="3">C-type lectin domain-containing protein</fullName>
    </submittedName>
</protein>
<keyword evidence="2" id="KW-1185">Reference proteome</keyword>
<dbReference type="EMBL" id="UZAH01027252">
    <property type="protein sequence ID" value="VDO90035.1"/>
    <property type="molecule type" value="Genomic_DNA"/>
</dbReference>
<organism evidence="1">
    <name type="scientific">Heligmosomoides polygyrus</name>
    <name type="common">Parasitic roundworm</name>
    <dbReference type="NCBI Taxonomy" id="6339"/>
    <lineage>
        <taxon>Eukaryota</taxon>
        <taxon>Metazoa</taxon>
        <taxon>Ecdysozoa</taxon>
        <taxon>Nematoda</taxon>
        <taxon>Chromadorea</taxon>
        <taxon>Rhabditida</taxon>
        <taxon>Rhabditina</taxon>
        <taxon>Rhabditomorpha</taxon>
        <taxon>Strongyloidea</taxon>
        <taxon>Heligmosomidae</taxon>
        <taxon>Heligmosomoides</taxon>
    </lineage>
</organism>